<keyword evidence="1" id="KW-0560">Oxidoreductase</keyword>
<evidence type="ECO:0000256" key="2">
    <source>
        <dbReference type="ARBA" id="ARBA00023235"/>
    </source>
</evidence>
<keyword evidence="4" id="KW-0511">Multifunctional enzyme</keyword>
<feature type="domain" description="3-hydroxyacyl-CoA dehydrogenase NAD binding" evidence="6">
    <location>
        <begin position="1"/>
        <end position="36"/>
    </location>
</feature>
<sequence>MKLVEIVRGSATSMETVCVMQHLTKRIGKIGVVVGNCDGFVGNRLLISYGAETTLLLEEGVASVSSVDKAFLKFGIALGPFQMADLAGLDIGYNIRKQRGWVSSSGKASKNKPARYPEVADVIVSDYKRLGQKTGKGWYDYDKNIGKGRKALPSKEVDSLIRKYAKSGCAPFSDQQMIERVLFPMVNEGFKCLEEGIAMQPSDIDVVYVYGYGWPIYRGGPMYWADHDVGLKYVLRRLQDFSRQFPDTDYYRPSNLLKQCVMMDLTVEEFFNLGLMKKRRGQLSKL</sequence>
<accession>A0A448Z6L7</accession>
<keyword evidence="8" id="KW-1185">Reference proteome</keyword>
<dbReference type="EMBL" id="CAACVS010000137">
    <property type="protein sequence ID" value="VEU37682.1"/>
    <property type="molecule type" value="Genomic_DNA"/>
</dbReference>
<dbReference type="GO" id="GO:0006635">
    <property type="term" value="P:fatty acid beta-oxidation"/>
    <property type="evidence" value="ECO:0007669"/>
    <property type="project" value="TreeGrafter"/>
</dbReference>
<evidence type="ECO:0000256" key="3">
    <source>
        <dbReference type="ARBA" id="ARBA00023239"/>
    </source>
</evidence>
<proteinExistence type="predicted"/>
<evidence type="ECO:0008006" key="9">
    <source>
        <dbReference type="Google" id="ProtNLM"/>
    </source>
</evidence>
<dbReference type="InterPro" id="IPR006176">
    <property type="entry name" value="3-OHacyl-CoA_DH_NAD-bd"/>
</dbReference>
<dbReference type="FunFam" id="1.10.1040.50:FF:000006">
    <property type="entry name" value="Peroxisomal bifunctional enzyme"/>
    <property type="match status" value="1"/>
</dbReference>
<dbReference type="Proteomes" id="UP000291116">
    <property type="component" value="Unassembled WGS sequence"/>
</dbReference>
<organism evidence="7 8">
    <name type="scientific">Pseudo-nitzschia multistriata</name>
    <dbReference type="NCBI Taxonomy" id="183589"/>
    <lineage>
        <taxon>Eukaryota</taxon>
        <taxon>Sar</taxon>
        <taxon>Stramenopiles</taxon>
        <taxon>Ochrophyta</taxon>
        <taxon>Bacillariophyta</taxon>
        <taxon>Bacillariophyceae</taxon>
        <taxon>Bacillariophycidae</taxon>
        <taxon>Bacillariales</taxon>
        <taxon>Bacillariaceae</taxon>
        <taxon>Pseudo-nitzschia</taxon>
    </lineage>
</organism>
<name>A0A448Z6L7_9STRA</name>
<dbReference type="AlphaFoldDB" id="A0A448Z6L7"/>
<evidence type="ECO:0000313" key="7">
    <source>
        <dbReference type="EMBL" id="VEU37682.1"/>
    </source>
</evidence>
<evidence type="ECO:0000259" key="6">
    <source>
        <dbReference type="Pfam" id="PF02737"/>
    </source>
</evidence>
<feature type="domain" description="3-hydroxyacyl-CoA dehydrogenase C-terminal" evidence="5">
    <location>
        <begin position="179"/>
        <end position="262"/>
    </location>
</feature>
<keyword evidence="2" id="KW-0413">Isomerase</keyword>
<evidence type="ECO:0000256" key="4">
    <source>
        <dbReference type="ARBA" id="ARBA00023268"/>
    </source>
</evidence>
<protein>
    <recommendedName>
        <fullName evidence="9">3-hydroxyacyl-CoA dehydrogenase C-terminal domain-containing protein</fullName>
    </recommendedName>
</protein>
<dbReference type="Pfam" id="PF02737">
    <property type="entry name" value="3HCDH_N"/>
    <property type="match status" value="1"/>
</dbReference>
<keyword evidence="3" id="KW-0456">Lyase</keyword>
<dbReference type="GO" id="GO:0005777">
    <property type="term" value="C:peroxisome"/>
    <property type="evidence" value="ECO:0007669"/>
    <property type="project" value="TreeGrafter"/>
</dbReference>
<evidence type="ECO:0000313" key="8">
    <source>
        <dbReference type="Proteomes" id="UP000291116"/>
    </source>
</evidence>
<dbReference type="GO" id="GO:0016853">
    <property type="term" value="F:isomerase activity"/>
    <property type="evidence" value="ECO:0007669"/>
    <property type="project" value="UniProtKB-KW"/>
</dbReference>
<dbReference type="PANTHER" id="PTHR23309">
    <property type="entry name" value="3-HYDROXYACYL-COA DEHYROGENASE"/>
    <property type="match status" value="1"/>
</dbReference>
<dbReference type="Pfam" id="PF00725">
    <property type="entry name" value="3HCDH"/>
    <property type="match status" value="2"/>
</dbReference>
<feature type="domain" description="3-hydroxyacyl-CoA dehydrogenase C-terminal" evidence="5">
    <location>
        <begin position="39"/>
        <end position="141"/>
    </location>
</feature>
<dbReference type="InterPro" id="IPR008927">
    <property type="entry name" value="6-PGluconate_DH-like_C_sf"/>
</dbReference>
<dbReference type="PANTHER" id="PTHR23309:SF49">
    <property type="entry name" value="PEROXISOMAL BIFUNCTIONAL ENZYME"/>
    <property type="match status" value="1"/>
</dbReference>
<dbReference type="Gene3D" id="3.40.50.720">
    <property type="entry name" value="NAD(P)-binding Rossmann-like Domain"/>
    <property type="match status" value="1"/>
</dbReference>
<dbReference type="GO" id="GO:0003857">
    <property type="term" value="F:(3S)-3-hydroxyacyl-CoA dehydrogenase (NAD+) activity"/>
    <property type="evidence" value="ECO:0007669"/>
    <property type="project" value="TreeGrafter"/>
</dbReference>
<dbReference type="InterPro" id="IPR006108">
    <property type="entry name" value="3HC_DH_C"/>
</dbReference>
<reference evidence="7 8" key="1">
    <citation type="submission" date="2019-01" db="EMBL/GenBank/DDBJ databases">
        <authorList>
            <person name="Ferrante I. M."/>
        </authorList>
    </citation>
    <scope>NUCLEOTIDE SEQUENCE [LARGE SCALE GENOMIC DNA]</scope>
    <source>
        <strain evidence="7 8">B856</strain>
    </source>
</reference>
<dbReference type="GO" id="GO:0016829">
    <property type="term" value="F:lyase activity"/>
    <property type="evidence" value="ECO:0007669"/>
    <property type="project" value="UniProtKB-KW"/>
</dbReference>
<dbReference type="GO" id="GO:0070403">
    <property type="term" value="F:NAD+ binding"/>
    <property type="evidence" value="ECO:0007669"/>
    <property type="project" value="InterPro"/>
</dbReference>
<gene>
    <name evidence="7" type="ORF">PSNMU_V1.4_AUG-EV-PASAV3_0045090</name>
</gene>
<evidence type="ECO:0000256" key="1">
    <source>
        <dbReference type="ARBA" id="ARBA00023002"/>
    </source>
</evidence>
<dbReference type="SUPFAM" id="SSF48179">
    <property type="entry name" value="6-phosphogluconate dehydrogenase C-terminal domain-like"/>
    <property type="match status" value="2"/>
</dbReference>
<dbReference type="OrthoDB" id="2018133at2759"/>
<evidence type="ECO:0000259" key="5">
    <source>
        <dbReference type="Pfam" id="PF00725"/>
    </source>
</evidence>
<dbReference type="Gene3D" id="1.10.1040.50">
    <property type="match status" value="1"/>
</dbReference>